<gene>
    <name evidence="2" type="ORF">GOB84_08735</name>
</gene>
<sequence length="100" mass="11596">MRPVTWWAGLPERRRHRGDLERGVGSGDPLWRRRSRHSGAKPSGLCTRLAYDLKLMFRRYQQDGTMAEQAEIDRLTTVLGHAPRSYRDFAVAMVKQWAVT</sequence>
<comment type="caution">
    <text evidence="2">The sequence shown here is derived from an EMBL/GenBank/DDBJ whole genome shotgun (WGS) entry which is preliminary data.</text>
</comment>
<evidence type="ECO:0000313" key="3">
    <source>
        <dbReference type="Proteomes" id="UP000615326"/>
    </source>
</evidence>
<organism evidence="2 3">
    <name type="scientific">Acetobacter fallax</name>
    <dbReference type="NCBI Taxonomy" id="1737473"/>
    <lineage>
        <taxon>Bacteria</taxon>
        <taxon>Pseudomonadati</taxon>
        <taxon>Pseudomonadota</taxon>
        <taxon>Alphaproteobacteria</taxon>
        <taxon>Acetobacterales</taxon>
        <taxon>Acetobacteraceae</taxon>
        <taxon>Acetobacter</taxon>
    </lineage>
</organism>
<dbReference type="Proteomes" id="UP000615326">
    <property type="component" value="Unassembled WGS sequence"/>
</dbReference>
<feature type="region of interest" description="Disordered" evidence="1">
    <location>
        <begin position="17"/>
        <end position="41"/>
    </location>
</feature>
<keyword evidence="3" id="KW-1185">Reference proteome</keyword>
<evidence type="ECO:0000256" key="1">
    <source>
        <dbReference type="SAM" id="MobiDB-lite"/>
    </source>
</evidence>
<proteinExistence type="predicted"/>
<reference evidence="2 3" key="1">
    <citation type="journal article" date="2020" name="Int. J. Syst. Evol. Microbiol.">
        <title>Novel acetic acid bacteria from cider fermentations: Acetobacter conturbans sp. nov. and Acetobacter fallax sp. nov.</title>
        <authorList>
            <person name="Sombolestani A.S."/>
            <person name="Cleenwerck I."/>
            <person name="Cnockaert M."/>
            <person name="Borremans W."/>
            <person name="Wieme A.D."/>
            <person name="De Vuyst L."/>
            <person name="Vandamme P."/>
        </authorList>
    </citation>
    <scope>NUCLEOTIDE SEQUENCE [LARGE SCALE GENOMIC DNA]</scope>
    <source>
        <strain evidence="2 3">LMG 1637</strain>
    </source>
</reference>
<accession>A0ABX0K9K8</accession>
<evidence type="ECO:0000313" key="2">
    <source>
        <dbReference type="EMBL" id="NHO32645.1"/>
    </source>
</evidence>
<dbReference type="RefSeq" id="WP_173577170.1">
    <property type="nucleotide sequence ID" value="NZ_WOSW01000013.1"/>
</dbReference>
<name>A0ABX0K9K8_9PROT</name>
<dbReference type="EMBL" id="WOSW01000013">
    <property type="protein sequence ID" value="NHO32645.1"/>
    <property type="molecule type" value="Genomic_DNA"/>
</dbReference>
<protein>
    <submittedName>
        <fullName evidence="2">Uncharacterized protein</fullName>
    </submittedName>
</protein>